<gene>
    <name evidence="1" type="ORF">Ahy_B07g088404</name>
</gene>
<proteinExistence type="predicted"/>
<dbReference type="Proteomes" id="UP000289738">
    <property type="component" value="Chromosome B07"/>
</dbReference>
<organism evidence="1 2">
    <name type="scientific">Arachis hypogaea</name>
    <name type="common">Peanut</name>
    <dbReference type="NCBI Taxonomy" id="3818"/>
    <lineage>
        <taxon>Eukaryota</taxon>
        <taxon>Viridiplantae</taxon>
        <taxon>Streptophyta</taxon>
        <taxon>Embryophyta</taxon>
        <taxon>Tracheophyta</taxon>
        <taxon>Spermatophyta</taxon>
        <taxon>Magnoliopsida</taxon>
        <taxon>eudicotyledons</taxon>
        <taxon>Gunneridae</taxon>
        <taxon>Pentapetalae</taxon>
        <taxon>rosids</taxon>
        <taxon>fabids</taxon>
        <taxon>Fabales</taxon>
        <taxon>Fabaceae</taxon>
        <taxon>Papilionoideae</taxon>
        <taxon>50 kb inversion clade</taxon>
        <taxon>dalbergioids sensu lato</taxon>
        <taxon>Dalbergieae</taxon>
        <taxon>Pterocarpus clade</taxon>
        <taxon>Arachis</taxon>
    </lineage>
</organism>
<evidence type="ECO:0000313" key="2">
    <source>
        <dbReference type="Proteomes" id="UP000289738"/>
    </source>
</evidence>
<comment type="caution">
    <text evidence="1">The sequence shown here is derived from an EMBL/GenBank/DDBJ whole genome shotgun (WGS) entry which is preliminary data.</text>
</comment>
<reference evidence="1 2" key="1">
    <citation type="submission" date="2019-01" db="EMBL/GenBank/DDBJ databases">
        <title>Sequencing of cultivated peanut Arachis hypogaea provides insights into genome evolution and oil improvement.</title>
        <authorList>
            <person name="Chen X."/>
        </authorList>
    </citation>
    <scope>NUCLEOTIDE SEQUENCE [LARGE SCALE GENOMIC DNA]</scope>
    <source>
        <strain evidence="2">cv. Fuhuasheng</strain>
        <tissue evidence="1">Leaves</tissue>
    </source>
</reference>
<evidence type="ECO:0000313" key="1">
    <source>
        <dbReference type="EMBL" id="RYR00286.1"/>
    </source>
</evidence>
<accession>A0A444YED3</accession>
<sequence>MRIHVHSKSGRWIISYFQDVHNHELLDDRLTFMLPEQRKMNAAALEQMNMMLRVGIKTPQIYSSFVHTAGGYQNLSFLKRDMYNQIGKQRRLIGRDATTCLNCCMKKIEGSNLSLANVK</sequence>
<evidence type="ECO:0008006" key="3">
    <source>
        <dbReference type="Google" id="ProtNLM"/>
    </source>
</evidence>
<protein>
    <recommendedName>
        <fullName evidence="3">Protein FAR1-RELATED SEQUENCE</fullName>
    </recommendedName>
</protein>
<keyword evidence="2" id="KW-1185">Reference proteome</keyword>
<dbReference type="AlphaFoldDB" id="A0A444YED3"/>
<name>A0A444YED3_ARAHY</name>
<dbReference type="EMBL" id="SDMP01000017">
    <property type="protein sequence ID" value="RYR00286.1"/>
    <property type="molecule type" value="Genomic_DNA"/>
</dbReference>
<dbReference type="PANTHER" id="PTHR47718">
    <property type="entry name" value="OS01G0519700 PROTEIN"/>
    <property type="match status" value="1"/>
</dbReference>
<dbReference type="PANTHER" id="PTHR47718:SF13">
    <property type="entry name" value="OS09G0290500 PROTEIN"/>
    <property type="match status" value="1"/>
</dbReference>